<feature type="domain" description="Tubulin polyglutamylase complex subunit 1-like C-terminal" evidence="1">
    <location>
        <begin position="62"/>
        <end position="252"/>
    </location>
</feature>
<organism evidence="2 3">
    <name type="scientific">Patella caerulea</name>
    <name type="common">Rayed Mediterranean limpet</name>
    <dbReference type="NCBI Taxonomy" id="87958"/>
    <lineage>
        <taxon>Eukaryota</taxon>
        <taxon>Metazoa</taxon>
        <taxon>Spiralia</taxon>
        <taxon>Lophotrochozoa</taxon>
        <taxon>Mollusca</taxon>
        <taxon>Gastropoda</taxon>
        <taxon>Patellogastropoda</taxon>
        <taxon>Patelloidea</taxon>
        <taxon>Patellidae</taxon>
        <taxon>Patella</taxon>
    </lineage>
</organism>
<dbReference type="GO" id="GO:0008017">
    <property type="term" value="F:microtubule binding"/>
    <property type="evidence" value="ECO:0007669"/>
    <property type="project" value="TreeGrafter"/>
</dbReference>
<protein>
    <recommendedName>
        <fullName evidence="1">Tubulin polyglutamylase complex subunit 1-like C-terminal domain-containing protein</fullName>
    </recommendedName>
</protein>
<dbReference type="PANTHER" id="PTHR31932:SF2">
    <property type="entry name" value="TUBULIN POLYGLUTAMYLASE COMPLEX SUBUNIT 1"/>
    <property type="match status" value="1"/>
</dbReference>
<dbReference type="SUPFAM" id="SSF47391">
    <property type="entry name" value="Dimerization-anchoring domain of cAMP-dependent PK regulatory subunit"/>
    <property type="match status" value="1"/>
</dbReference>
<evidence type="ECO:0000259" key="1">
    <source>
        <dbReference type="Pfam" id="PF24480"/>
    </source>
</evidence>
<dbReference type="CDD" id="cd22960">
    <property type="entry name" value="DD_TPGS1"/>
    <property type="match status" value="1"/>
</dbReference>
<accession>A0AAN8GHU7</accession>
<name>A0AAN8GHU7_PATCE</name>
<dbReference type="Proteomes" id="UP001347796">
    <property type="component" value="Unassembled WGS sequence"/>
</dbReference>
<dbReference type="Gene3D" id="1.20.890.10">
    <property type="entry name" value="cAMP-dependent protein kinase regulatory subunit, dimerization-anchoring domain"/>
    <property type="match status" value="1"/>
</dbReference>
<dbReference type="PANTHER" id="PTHR31932">
    <property type="entry name" value="TUBULIN POLYGLUTAMYLASE COMPLEX SUBUNIT 1"/>
    <property type="match status" value="1"/>
</dbReference>
<proteinExistence type="predicted"/>
<evidence type="ECO:0000313" key="2">
    <source>
        <dbReference type="EMBL" id="KAK6166604.1"/>
    </source>
</evidence>
<dbReference type="InterPro" id="IPR039235">
    <property type="entry name" value="TPGS1"/>
</dbReference>
<gene>
    <name evidence="2" type="ORF">SNE40_023257</name>
</gene>
<dbReference type="EMBL" id="JAZGQO010000021">
    <property type="protein sequence ID" value="KAK6166604.1"/>
    <property type="molecule type" value="Genomic_DNA"/>
</dbReference>
<dbReference type="Pfam" id="PF24480">
    <property type="entry name" value="TPGS1_C"/>
    <property type="match status" value="1"/>
</dbReference>
<sequence length="255" mass="28860">MAEKRKVVGDEKLQETDKQFLEKSNVKDMIKEALGKVIANRPEDPMKFFAEYFESYEEQCGLAQKSLQIIQMTHHSRPIFDLNVHQAFKILSKHKVSKKARGVNGAIYTDLLHALCREIQPAITSQLMCKVECCHYEAVPYDVFRSSVYTCCVLQDYSKLAEKLFKTLDVNNTGKAEKVICDVVLDQLKSVLSSSSTTNSIKIIDAGKKLGPEALYQAFEKVSNRGRGKGQTFQTSEQFVAEACEAFLMKVKKLR</sequence>
<comment type="caution">
    <text evidence="2">The sequence shown here is derived from an EMBL/GenBank/DDBJ whole genome shotgun (WGS) entry which is preliminary data.</text>
</comment>
<keyword evidence="3" id="KW-1185">Reference proteome</keyword>
<evidence type="ECO:0000313" key="3">
    <source>
        <dbReference type="Proteomes" id="UP001347796"/>
    </source>
</evidence>
<reference evidence="2 3" key="1">
    <citation type="submission" date="2024-01" db="EMBL/GenBank/DDBJ databases">
        <title>The genome of the rayed Mediterranean limpet Patella caerulea (Linnaeus, 1758).</title>
        <authorList>
            <person name="Anh-Thu Weber A."/>
            <person name="Halstead-Nussloch G."/>
        </authorList>
    </citation>
    <scope>NUCLEOTIDE SEQUENCE [LARGE SCALE GENOMIC DNA]</scope>
    <source>
        <strain evidence="2">AATW-2023a</strain>
        <tissue evidence="2">Whole specimen</tissue>
    </source>
</reference>
<dbReference type="AlphaFoldDB" id="A0AAN8GHU7"/>
<dbReference type="InterPro" id="IPR047502">
    <property type="entry name" value="DD_TPGS1"/>
</dbReference>
<dbReference type="InterPro" id="IPR057632">
    <property type="entry name" value="TPGS1_C"/>
</dbReference>